<comment type="caution">
    <text evidence="1">The sequence shown here is derived from an EMBL/GenBank/DDBJ whole genome shotgun (WGS) entry which is preliminary data.</text>
</comment>
<dbReference type="InterPro" id="IPR009003">
    <property type="entry name" value="Peptidase_S1_PA"/>
</dbReference>
<proteinExistence type="predicted"/>
<sequence length="1300" mass="153902">MINDEEKKRIERCVVQIECISKTNDKDKELGTGFFVEKNIIVTASHVVDKYYTDPLDYFINVIPINANIDRDIKVINLIENERNNFVSILELEEDVENIDPLKFTLGYTIKRDDRYFTFGHPQGKRMVGYPVENKVATTINENQSKKANWDLNLTLERLEDFKGLSGSPIIINNMLVGIVQTESDAKGKAISIGMSSVEIMKKFIPYKYCKEYDDIFHIQKLGYIDQKKIFTIDDMDKKLKESTEPSISLDFFEIDDEEFKETFRKELDRNIYVVGKSREETLYCILNELKYNTNYNKVVIAGDKDTWEYLRNKISGAILIPDFYVGEIISIKNNINIFIYGEDEHCTKQKRIELKRRTRRTIINKLEKAGLDSQVAYNYVENTNGLFVPLKRKLFNGQYNISPVWYREKSDSFVTALLCGKWTECQGDKDVIEELSGKSYDEFMNDLLPFIKGAEPFVIEILDYGKKIYQLANIEIAWEYLDERIQKQIWDKFIALAYKVITKMDPIFYKPFEEHYKASFYTEKPENSNVLKLGIIRSLIFRGIYRESQYQYEIDKIVKDMLISIDSVERWGYFSQFFTELCEASPKSVLERLEIELINPTGLRELFNANSKDMFTARNYYTHVLWTVEQLLLHKEYVVRAVKWLFAIDNMNLKYSISNSPGSTLSDVFCAWYNISVLTAKEKIVLSNYAIKKYENAWNLIFNELPGKHQVVHGSGNKPKYREFNEIEQVTNADVYNLYNEYAMLCINNINNDIDKWIKITNEFSIFPDEMLDNLLSKLAQELDKMSDCNKRIIKDGLRSAIYRHRYSPKSTWAMDEKRLQKLEKLCILIEFHDKVYDYLYLFKNSFDMPILHPIPYDKENKTTRDENKKLKEAEIEDRLKGFKISNLDLTHLIELLDVENYNNFGMYLAKYYTDGKFDANIYKKMIDIKSIEQIMWSYVSWIYRNGDKSVINQAKSLSKNYDSKDVLYVNILKIEDLIYKDHPHIMNEDEHIKQLYWSEQIRRFAISNDKDTLQWVLKELKNYNNMIGYIECLYEGLKIFESEELLQYMIDLKEFNTIKRIDQMTDYYIDEIMDIIASNFEGQYDKYYEIMSVEMFFRGIIEWEKMKCTQHIFKKNPDFYAQIIDLIYLHEGEKKGSRTTEQSNISQNLFGFYYKALFCPCENNGDIDLNELKEWVKNFKDKLDEQKQSKLLGDELGRLFAYSPVGNDGYYPHESVREIIEELADERLRNSYVITERNKRGVYSPDAGKTEKEIALKYKENADQIRILYSESAKIYDELYKSYYYDSEAERRRAEDEW</sequence>
<dbReference type="InterPro" id="IPR043504">
    <property type="entry name" value="Peptidase_S1_PA_chymotrypsin"/>
</dbReference>
<dbReference type="Proteomes" id="UP000472521">
    <property type="component" value="Unassembled WGS sequence"/>
</dbReference>
<evidence type="ECO:0000313" key="1">
    <source>
        <dbReference type="EMBL" id="NFF00510.1"/>
    </source>
</evidence>
<reference evidence="1 2" key="1">
    <citation type="submission" date="2019-04" db="EMBL/GenBank/DDBJ databases">
        <title>Genome sequencing of Clostridium botulinum Groups I-IV and Clostridium butyricum.</title>
        <authorList>
            <person name="Brunt J."/>
            <person name="Van Vliet A.H.M."/>
            <person name="Stringer S.C."/>
            <person name="Carter A.T."/>
            <person name="Peck M.W."/>
        </authorList>
    </citation>
    <scope>NUCLEOTIDE SEQUENCE [LARGE SCALE GENOMIC DNA]</scope>
    <source>
        <strain evidence="1 2">IFR 18/054</strain>
    </source>
</reference>
<evidence type="ECO:0000313" key="2">
    <source>
        <dbReference type="Proteomes" id="UP000472521"/>
    </source>
</evidence>
<protein>
    <submittedName>
        <fullName evidence="1">Trypsin-like peptidase domain-containing protein</fullName>
    </submittedName>
</protein>
<accession>A0A6B4BHH4</accession>
<dbReference type="Pfam" id="PF13365">
    <property type="entry name" value="Trypsin_2"/>
    <property type="match status" value="1"/>
</dbReference>
<name>A0A6B4BHH4_CLOBO</name>
<dbReference type="EMBL" id="SWND01000001">
    <property type="protein sequence ID" value="NFF00510.1"/>
    <property type="molecule type" value="Genomic_DNA"/>
</dbReference>
<organism evidence="1 2">
    <name type="scientific">Clostridium botulinum</name>
    <dbReference type="NCBI Taxonomy" id="1491"/>
    <lineage>
        <taxon>Bacteria</taxon>
        <taxon>Bacillati</taxon>
        <taxon>Bacillota</taxon>
        <taxon>Clostridia</taxon>
        <taxon>Eubacteriales</taxon>
        <taxon>Clostridiaceae</taxon>
        <taxon>Clostridium</taxon>
    </lineage>
</organism>
<dbReference type="Gene3D" id="2.40.10.10">
    <property type="entry name" value="Trypsin-like serine proteases"/>
    <property type="match status" value="2"/>
</dbReference>
<dbReference type="SUPFAM" id="SSF50494">
    <property type="entry name" value="Trypsin-like serine proteases"/>
    <property type="match status" value="1"/>
</dbReference>
<gene>
    <name evidence="1" type="ORF">FCV25_01725</name>
</gene>